<evidence type="ECO:0000256" key="1">
    <source>
        <dbReference type="SAM" id="MobiDB-lite"/>
    </source>
</evidence>
<gene>
    <name evidence="2" type="ORF">BDV33DRAFT_12795</name>
</gene>
<dbReference type="Proteomes" id="UP000326799">
    <property type="component" value="Unassembled WGS sequence"/>
</dbReference>
<evidence type="ECO:0000313" key="3">
    <source>
        <dbReference type="Proteomes" id="UP000326799"/>
    </source>
</evidence>
<feature type="compositionally biased region" description="Basic residues" evidence="1">
    <location>
        <begin position="1"/>
        <end position="12"/>
    </location>
</feature>
<feature type="region of interest" description="Disordered" evidence="1">
    <location>
        <begin position="1"/>
        <end position="36"/>
    </location>
</feature>
<protein>
    <submittedName>
        <fullName evidence="2">Uncharacterized protein</fullName>
    </submittedName>
</protein>
<feature type="compositionally biased region" description="Basic residues" evidence="1">
    <location>
        <begin position="27"/>
        <end position="36"/>
    </location>
</feature>
<proteinExistence type="predicted"/>
<organism evidence="2 3">
    <name type="scientific">Aspergillus novoparasiticus</name>
    <dbReference type="NCBI Taxonomy" id="986946"/>
    <lineage>
        <taxon>Eukaryota</taxon>
        <taxon>Fungi</taxon>
        <taxon>Dikarya</taxon>
        <taxon>Ascomycota</taxon>
        <taxon>Pezizomycotina</taxon>
        <taxon>Eurotiomycetes</taxon>
        <taxon>Eurotiomycetidae</taxon>
        <taxon>Eurotiales</taxon>
        <taxon>Aspergillaceae</taxon>
        <taxon>Aspergillus</taxon>
        <taxon>Aspergillus subgen. Circumdati</taxon>
    </lineage>
</organism>
<keyword evidence="3" id="KW-1185">Reference proteome</keyword>
<dbReference type="AlphaFoldDB" id="A0A5N6F2X0"/>
<accession>A0A5N6F2X0</accession>
<name>A0A5N6F2X0_9EURO</name>
<dbReference type="EMBL" id="ML733401">
    <property type="protein sequence ID" value="KAB8224198.1"/>
    <property type="molecule type" value="Genomic_DNA"/>
</dbReference>
<sequence length="108" mass="12440">MELNTPRRRQKSLSRCPPDGLDYSGSRTRRHPLRRSRPTKYLQVTLPWVWYDSSFAKTSHRLFQKEVGAVIISQGGLLVIYDARSCTNRLMRWSMLCVGHGLGSRGSF</sequence>
<reference evidence="2 3" key="1">
    <citation type="submission" date="2019-04" db="EMBL/GenBank/DDBJ databases">
        <title>Fungal friends and foes A comparative genomics study of 23 Aspergillus species from section Flavi.</title>
        <authorList>
            <consortium name="DOE Joint Genome Institute"/>
            <person name="Kjaerbolling I."/>
            <person name="Vesth T.C."/>
            <person name="Frisvad J.C."/>
            <person name="Nybo J.L."/>
            <person name="Theobald S."/>
            <person name="Kildgaard S."/>
            <person name="Petersen T.I."/>
            <person name="Kuo A."/>
            <person name="Sato A."/>
            <person name="Lyhne E.K."/>
            <person name="Kogle M.E."/>
            <person name="Wiebenga A."/>
            <person name="Kun R.S."/>
            <person name="Lubbers R.J."/>
            <person name="Makela M.R."/>
            <person name="Barry K."/>
            <person name="Chovatia M."/>
            <person name="Clum A."/>
            <person name="Daum C."/>
            <person name="Haridas S."/>
            <person name="He G."/>
            <person name="LaButti K."/>
            <person name="Lipzen A."/>
            <person name="Mondo S."/>
            <person name="Pangilinan J."/>
            <person name="Riley R."/>
            <person name="Salamov A."/>
            <person name="Simmons B.A."/>
            <person name="Magnuson J.K."/>
            <person name="Henrissat B."/>
            <person name="Mortensen U.H."/>
            <person name="Larsen T.O."/>
            <person name="De vries R.P."/>
            <person name="Grigoriev I.V."/>
            <person name="Machida M."/>
            <person name="Baker S.E."/>
            <person name="Andersen M.R."/>
        </authorList>
    </citation>
    <scope>NUCLEOTIDE SEQUENCE [LARGE SCALE GENOMIC DNA]</scope>
    <source>
        <strain evidence="2 3">CBS 126849</strain>
    </source>
</reference>
<evidence type="ECO:0000313" key="2">
    <source>
        <dbReference type="EMBL" id="KAB8224198.1"/>
    </source>
</evidence>